<comment type="caution">
    <text evidence="2">The sequence shown here is derived from an EMBL/GenBank/DDBJ whole genome shotgun (WGS) entry which is preliminary data.</text>
</comment>
<feature type="transmembrane region" description="Helical" evidence="1">
    <location>
        <begin position="75"/>
        <end position="98"/>
    </location>
</feature>
<feature type="transmembrane region" description="Helical" evidence="1">
    <location>
        <begin position="20"/>
        <end position="42"/>
    </location>
</feature>
<dbReference type="Proteomes" id="UP000070498">
    <property type="component" value="Unassembled WGS sequence"/>
</dbReference>
<keyword evidence="1" id="KW-1133">Transmembrane helix</keyword>
<accession>A0A135P843</accession>
<evidence type="ECO:0000313" key="2">
    <source>
        <dbReference type="EMBL" id="KXG87597.1"/>
    </source>
</evidence>
<name>A0A135P843_9HYPH</name>
<protein>
    <submittedName>
        <fullName evidence="2">Uncharacterized protein</fullName>
    </submittedName>
</protein>
<feature type="transmembrane region" description="Helical" evidence="1">
    <location>
        <begin position="48"/>
        <end position="68"/>
    </location>
</feature>
<proteinExistence type="predicted"/>
<sequence length="247" mass="26517">MATISPIAAISQLTKLNKSASTIIVSAIAIFAAISIITNFNIDIKTSILVAAYIIGIGTVLIIIANIIDDRVTKYIIGYTLTVCFCVVAVCFVVSALFRDQGIINPTYCLVRFWERCNVIEDRVAELNSQAIDSKNEIPQVISGNNAGVTSSNYKVFIQFAGLITRESIQDLNAALKAGGWRVQSDSGERIRSAAGINEIRYKTGEDKAAAEALAKAISASRIASVPLAVKQVSLVDTGTLEVWISN</sequence>
<keyword evidence="1" id="KW-0812">Transmembrane</keyword>
<evidence type="ECO:0000256" key="1">
    <source>
        <dbReference type="SAM" id="Phobius"/>
    </source>
</evidence>
<dbReference type="EMBL" id="LNUW01000004">
    <property type="protein sequence ID" value="KXG87597.1"/>
    <property type="molecule type" value="Genomic_DNA"/>
</dbReference>
<reference evidence="2 3" key="1">
    <citation type="submission" date="2015-11" db="EMBL/GenBank/DDBJ databases">
        <title>Draft genome sequence of Agrobacterium sp. R89-1.</title>
        <authorList>
            <person name="Zahradnik J."/>
            <person name="Kyslikova E."/>
            <person name="Palyzova A."/>
            <person name="Kyslik P."/>
        </authorList>
    </citation>
    <scope>NUCLEOTIDE SEQUENCE [LARGE SCALE GENOMIC DNA]</scope>
    <source>
        <strain evidence="2 3">R89-1</strain>
    </source>
</reference>
<gene>
    <name evidence="2" type="ORF">ATO67_18290</name>
</gene>
<evidence type="ECO:0000313" key="3">
    <source>
        <dbReference type="Proteomes" id="UP000070498"/>
    </source>
</evidence>
<dbReference type="AlphaFoldDB" id="A0A135P843"/>
<keyword evidence="1" id="KW-0472">Membrane</keyword>
<keyword evidence="3" id="KW-1185">Reference proteome</keyword>
<organism evidence="2 3">
    <name type="scientific">Agrobacterium bohemicum</name>
    <dbReference type="NCBI Taxonomy" id="2052828"/>
    <lineage>
        <taxon>Bacteria</taxon>
        <taxon>Pseudomonadati</taxon>
        <taxon>Pseudomonadota</taxon>
        <taxon>Alphaproteobacteria</taxon>
        <taxon>Hyphomicrobiales</taxon>
        <taxon>Rhizobiaceae</taxon>
        <taxon>Rhizobium/Agrobacterium group</taxon>
        <taxon>Agrobacterium</taxon>
    </lineage>
</organism>
<dbReference type="RefSeq" id="WP_067652595.1">
    <property type="nucleotide sequence ID" value="NZ_KQ961034.1"/>
</dbReference>